<name>A0ACC6U847_9BURK</name>
<dbReference type="Proteomes" id="UP001558850">
    <property type="component" value="Unassembled WGS sequence"/>
</dbReference>
<reference evidence="1" key="1">
    <citation type="submission" date="2024-07" db="EMBL/GenBank/DDBJ databases">
        <title>A survey of Mimosa microsymbionts across Brazilian biomes reveals a high diversity of Paraburkholderia nodulating endemic species, but also that Cupriavidus is common as a symbiont of widespread species.</title>
        <authorList>
            <person name="Rouws L."/>
            <person name="Barauna A."/>
            <person name="Beukes C."/>
            <person name="Rouws J.R.C."/>
            <person name="De Faria S.M."/>
            <person name="Gross E."/>
            <person name="Bueno Dos Reis Junior F."/>
            <person name="Simon M.F."/>
            <person name="Maluk M."/>
            <person name="Odee D.W."/>
            <person name="Kenicer G."/>
            <person name="Young J.P.W."/>
            <person name="Reis V.M."/>
            <person name="Zilli J."/>
            <person name="James E.K."/>
        </authorList>
    </citation>
    <scope>NUCLEOTIDE SEQUENCE</scope>
    <source>
        <strain evidence="1">EG181B</strain>
    </source>
</reference>
<organism evidence="1 2">
    <name type="scientific">Paraburkholderia phymatum</name>
    <dbReference type="NCBI Taxonomy" id="148447"/>
    <lineage>
        <taxon>Bacteria</taxon>
        <taxon>Pseudomonadati</taxon>
        <taxon>Pseudomonadota</taxon>
        <taxon>Betaproteobacteria</taxon>
        <taxon>Burkholderiales</taxon>
        <taxon>Burkholderiaceae</taxon>
        <taxon>Paraburkholderia</taxon>
    </lineage>
</organism>
<protein>
    <submittedName>
        <fullName evidence="1">Amino acid adenylation domain-containing protein</fullName>
    </submittedName>
</protein>
<evidence type="ECO:0000313" key="2">
    <source>
        <dbReference type="Proteomes" id="UP001558850"/>
    </source>
</evidence>
<dbReference type="EMBL" id="JBFRCH010000023">
    <property type="protein sequence ID" value="MEX3935798.1"/>
    <property type="molecule type" value="Genomic_DNA"/>
</dbReference>
<keyword evidence="2" id="KW-1185">Reference proteome</keyword>
<evidence type="ECO:0000313" key="1">
    <source>
        <dbReference type="EMBL" id="MEX3935798.1"/>
    </source>
</evidence>
<proteinExistence type="predicted"/>
<comment type="caution">
    <text evidence="1">The sequence shown here is derived from an EMBL/GenBank/DDBJ whole genome shotgun (WGS) entry which is preliminary data.</text>
</comment>
<gene>
    <name evidence="1" type="ORF">AB4Y32_29060</name>
</gene>
<sequence length="2357" mass="259168">MSYIKRPLSRDQMGLWLHHQKRPTGSEYNLPVEIRANTSFNFAALRRTLHILVDRHEMLRTTFHQEGVRTVQHIHQSVFSDLHIVPSQGEENPDFARSVSAEARTPFDLENGPLFRTHLFIRSETEEVLLFNFHHIITDGYSIRTFLHEFGEIYRACCNNTTIPSPSGTASYEDFVSWQDRVLTDHDGERMWSYWQKQLAGHDPDLALPTDRPRTAHNASNGSVVSLDIEMSLIGRLEQLAKKEKVTLATVLLAAYYVLLHRYCDQDNITLYVPRLGRPFERFSGTFGYFVTLGVLPQDLSGNPIFLDFLQRVHELTRSARKHEYFPLTTLLERLKPSHIPGRNPLAQAVFNFIPEAVSSLGFTPCEVELSGIPVQIRLCETDTWIDLDLRILVGKETVRLYLVYNSDLWDQTTIEGLAQHYRLLLNAIADAPAQRIGEYNLITREDERLLLNELNDTTVPFRSDICLHKLIEGMAVAYPENIAVSSSSEKLSYAILDQQANTLARHLISKGIGLGHVVGVLIERSGDLIVSFLAVLKAGAVYLPLDPRLPAERLGFMMRDAGAAAVITVAKFTDLPFDNAVARPNSVNAGERLMILLDRDRTNIARHETTTPFCPAGPSDLAYIIYTSGSTGKPKGVQIEHRSASNMAEDLRRTYQLGPDSRVLQFASCGFDASIFDFLLALSAGGRLCLPPPSASLPGAELVEFMRRESVNTAGLTPTAWASLPSTDLPDLTVIKSGGEPLPSSLIDRWGQNRRIFNSYGPTEATVYCIRTEVNADGQKPPIGRPAINTKIYILDRYGNPVPVGAVGELYIGGVGVARGYVNRDELTRAHFIQSPFDNRPQSKLYKTGDQARYRSDGMIEFIGRKDEQVKIRGMRVELGEIEQKLMEHEYVKVCGVTLREGENGSPKLTAYIVGGFDNSEKFDELRAFLRTSLPSHMIPSQFVVLPQLPTTNSGKIDKRALPDPIGSLKPKARLLPTGRFHSELTDIWKEVLTLDSFCDDDNFFDVGGDSLAIVEVQARIRERLGIDCKIVDLFEHSTIRKLAAHLATLSDASQPAKLVETLATSAASEHARNQNINAVAIIGMAGRFPGADDVDQFWNNLVDGIESITDLDEQTLREAGVNQDTFCKPNYVKREGVISGFDVFDAAFFGISPKEASWMDPQQRILLETAYHALENAGYGSRGDAQDTVGVFAGVGANHYAPECEIGERLLDSEKLQVHILNSRDFTATRLGYKLNLTGPCVSIQTACSTSLVAVHLACQSLRTNECNMALAGGASISLPHGKGYRYQQGHILSPDGRCRAFDAKAQGTVRASGAAVVVLKRLTDACRDGDYIWAVIKGSAINNDGAAKVGFTAPSADGQATAIQAALTDAGVSADTISYVEAHGTGTYLGDPIEIAGLTKAFRLHTERKQFCAIGSVKSNIGHLDAAAGVTGLIKLAIMLKKGIIPASLHVDEPNPNIDFENSPMFVNKTGTAWPKNDGPRRGGISSFGIGGTNGHAILEESPPMAREQLRPGLCVFPLSAASTSALTEMIRRLSAFLRRSDIEHDATHIAYTLQQGRAHLGYRACFVGSDIAGLVDQLDLAISHSNSPLSKSRNERRVVFMFSGQGEQQIGMGRQIYTQEPVFREAIDECAKWINEFAHTDFRPLLYCEPKSDGELDPQLQDLIQPVMFATQYAIAKLLISWGILPAAVVGHSIGEYAAAHIAGVISLPDAIRLTLTRGRLTSGVEAGGIIAVNLSPEELQRYWNEDLSLAAVNGPRHCIVSGGVVAVTALHERLQARSLVSKQIYASHAVHSSLLDPILPKFRIATEQIDFRNPQIPFMSTVTGDWVEVNVPLDGGYWVRNLRETVKFNLALDRLVQSNHDLFIEIGPGSALTKCIRQHKSAGDLRAFTALSALPGKDRGQGEHASLLQVLGELWTRGVRVDWSGVHGHQPRHRIPLPSYPFDSKRHWIDAAPVKQHVQAVAASQPEVAATLADRPEENGETHSPIAIEATAPEALDGRIAAIFRAILGLDDVALTDGFFDLGGDSLSALSVINCIQQITDKELSVSLLLQYQTPKDLAKALSTRKGPFDALVPIQTSGSRAPVFCPHPFGGHVMSYIPLANALGKEQPLFGLKARGLDGEARPHLCIPEMARDYIDVVKSVQPNGPYQFVGLSMGGSIAWEMACQLRNAGDEVALLALLDTKAIHRPDENTSRRHHHLLGDDPIPEWLSDDIVTLSILFPSIKKHWRKVKFVKPDRQIAALLDFGREECDIPEMNETQIGHLLTVANANRIALYAHTPQPYDCKSVLFAAERGLRVSTTQPQGDLGWRQFALGGIEIHEVPGNHYTMTAPPHVSVLASKLNSHLMQRSDLG</sequence>
<accession>A0ACC6U847</accession>